<protein>
    <recommendedName>
        <fullName evidence="4">Carboxyltransferase domain-containing protein</fullName>
    </recommendedName>
</protein>
<dbReference type="AlphaFoldDB" id="F5XPT7"/>
<dbReference type="Gene3D" id="2.40.100.10">
    <property type="entry name" value="Cyclophilin-like"/>
    <property type="match status" value="1"/>
</dbReference>
<dbReference type="GO" id="GO:0005524">
    <property type="term" value="F:ATP binding"/>
    <property type="evidence" value="ECO:0007669"/>
    <property type="project" value="UniProtKB-KW"/>
</dbReference>
<dbReference type="InterPro" id="IPR010016">
    <property type="entry name" value="PxpB"/>
</dbReference>
<sequence length="217" mass="23331">MSTPVVSMSDVAEVRWAGDRALLICPTGHDGLLDVVERLRDAALPGVEDILPAAETVLLTLRDGSEQGVVESEVRKALSGTASERAITAERAEEVVIPVRYDGEDLADVAAILGTTVEDVIAEHTSRTWRCRFIGFTAGFGYLESDRGGLVVPRRRQSRTAVPAGAVALADGFSAVYPRRAPGGWQLIGTTELTMFDLSRPRPALLTAGTRVRFVRS</sequence>
<evidence type="ECO:0000256" key="3">
    <source>
        <dbReference type="ARBA" id="ARBA00022840"/>
    </source>
</evidence>
<dbReference type="GO" id="GO:0016787">
    <property type="term" value="F:hydrolase activity"/>
    <property type="evidence" value="ECO:0007669"/>
    <property type="project" value="UniProtKB-KW"/>
</dbReference>
<dbReference type="Proteomes" id="UP000007947">
    <property type="component" value="Chromosome"/>
</dbReference>
<dbReference type="Pfam" id="PF02682">
    <property type="entry name" value="CT_C_D"/>
    <property type="match status" value="1"/>
</dbReference>
<evidence type="ECO:0000256" key="2">
    <source>
        <dbReference type="ARBA" id="ARBA00022801"/>
    </source>
</evidence>
<dbReference type="InterPro" id="IPR029000">
    <property type="entry name" value="Cyclophilin-like_dom_sf"/>
</dbReference>
<evidence type="ECO:0000313" key="5">
    <source>
        <dbReference type="EMBL" id="BAK34395.1"/>
    </source>
</evidence>
<evidence type="ECO:0000259" key="4">
    <source>
        <dbReference type="SMART" id="SM00796"/>
    </source>
</evidence>
<dbReference type="SUPFAM" id="SSF50891">
    <property type="entry name" value="Cyclophilin-like"/>
    <property type="match status" value="1"/>
</dbReference>
<organism evidence="5 6">
    <name type="scientific">Microlunatus phosphovorus (strain ATCC 700054 / DSM 10555 / JCM 9379 / NBRC 101784 / NCIMB 13414 / VKM Ac-1990 / NM-1)</name>
    <dbReference type="NCBI Taxonomy" id="1032480"/>
    <lineage>
        <taxon>Bacteria</taxon>
        <taxon>Bacillati</taxon>
        <taxon>Actinomycetota</taxon>
        <taxon>Actinomycetes</taxon>
        <taxon>Propionibacteriales</taxon>
        <taxon>Propionibacteriaceae</taxon>
        <taxon>Microlunatus</taxon>
    </lineage>
</organism>
<dbReference type="HOGENOM" id="CLU_020207_0_1_11"/>
<keyword evidence="1" id="KW-0547">Nucleotide-binding</keyword>
<reference evidence="5 6" key="1">
    <citation type="submission" date="2011-05" db="EMBL/GenBank/DDBJ databases">
        <title>Whole genome sequence of Microlunatus phosphovorus NM-1.</title>
        <authorList>
            <person name="Hosoyama A."/>
            <person name="Sasaki K."/>
            <person name="Harada T."/>
            <person name="Igarashi R."/>
            <person name="Kawakoshi A."/>
            <person name="Sasagawa M."/>
            <person name="Fukada J."/>
            <person name="Nakamura S."/>
            <person name="Katano Y."/>
            <person name="Hanada S."/>
            <person name="Kamagata Y."/>
            <person name="Nakamura N."/>
            <person name="Yamazaki S."/>
            <person name="Fujita N."/>
        </authorList>
    </citation>
    <scope>NUCLEOTIDE SEQUENCE [LARGE SCALE GENOMIC DNA]</scope>
    <source>
        <strain evidence="6">ATCC 700054 / DSM 10555 / JCM 9379 / NBRC 101784 / NCIMB 13414 / VKM Ac-1990 / NM-1</strain>
    </source>
</reference>
<dbReference type="STRING" id="1032480.MLP_13810"/>
<dbReference type="PANTHER" id="PTHR34698">
    <property type="entry name" value="5-OXOPROLINASE SUBUNIT B"/>
    <property type="match status" value="1"/>
</dbReference>
<keyword evidence="2" id="KW-0378">Hydrolase</keyword>
<dbReference type="EMBL" id="AP012204">
    <property type="protein sequence ID" value="BAK34395.1"/>
    <property type="molecule type" value="Genomic_DNA"/>
</dbReference>
<keyword evidence="3" id="KW-0067">ATP-binding</keyword>
<keyword evidence="6" id="KW-1185">Reference proteome</keyword>
<evidence type="ECO:0000256" key="1">
    <source>
        <dbReference type="ARBA" id="ARBA00022741"/>
    </source>
</evidence>
<evidence type="ECO:0000313" key="6">
    <source>
        <dbReference type="Proteomes" id="UP000007947"/>
    </source>
</evidence>
<accession>F5XPT7</accession>
<dbReference type="KEGG" id="mph:MLP_13810"/>
<dbReference type="eggNOG" id="COG2049">
    <property type="taxonomic scope" value="Bacteria"/>
</dbReference>
<gene>
    <name evidence="5" type="ordered locus">MLP_13810</name>
</gene>
<dbReference type="InterPro" id="IPR003833">
    <property type="entry name" value="CT_C_D"/>
</dbReference>
<feature type="domain" description="Carboxyltransferase" evidence="4">
    <location>
        <begin position="12"/>
        <end position="206"/>
    </location>
</feature>
<proteinExistence type="predicted"/>
<dbReference type="PANTHER" id="PTHR34698:SF2">
    <property type="entry name" value="5-OXOPROLINASE SUBUNIT B"/>
    <property type="match status" value="1"/>
</dbReference>
<dbReference type="Gene3D" id="3.30.1360.40">
    <property type="match status" value="1"/>
</dbReference>
<name>F5XPT7_MICPN</name>
<dbReference type="SMART" id="SM00796">
    <property type="entry name" value="AHS1"/>
    <property type="match status" value="1"/>
</dbReference>